<dbReference type="RefSeq" id="WP_203791190.1">
    <property type="nucleotide sequence ID" value="NZ_BOMV01000121.1"/>
</dbReference>
<proteinExistence type="predicted"/>
<dbReference type="InterPro" id="IPR009003">
    <property type="entry name" value="Peptidase_S1_PA"/>
</dbReference>
<dbReference type="EMBL" id="BOMV01000121">
    <property type="protein sequence ID" value="GIF02127.1"/>
    <property type="molecule type" value="Genomic_DNA"/>
</dbReference>
<name>A0A919MW55_9ACTN</name>
<evidence type="ECO:0000313" key="2">
    <source>
        <dbReference type="Proteomes" id="UP000636960"/>
    </source>
</evidence>
<protein>
    <recommendedName>
        <fullName evidence="3">Serine protease</fullName>
    </recommendedName>
</protein>
<dbReference type="InterPro" id="IPR043504">
    <property type="entry name" value="Peptidase_S1_PA_chymotrypsin"/>
</dbReference>
<evidence type="ECO:0008006" key="3">
    <source>
        <dbReference type="Google" id="ProtNLM"/>
    </source>
</evidence>
<dbReference type="SUPFAM" id="SSF50494">
    <property type="entry name" value="Trypsin-like serine proteases"/>
    <property type="match status" value="1"/>
</dbReference>
<dbReference type="AlphaFoldDB" id="A0A919MW55"/>
<dbReference type="Pfam" id="PF13365">
    <property type="entry name" value="Trypsin_2"/>
    <property type="match status" value="1"/>
</dbReference>
<organism evidence="1 2">
    <name type="scientific">Paractinoplanes rishiriensis</name>
    <dbReference type="NCBI Taxonomy" id="1050105"/>
    <lineage>
        <taxon>Bacteria</taxon>
        <taxon>Bacillati</taxon>
        <taxon>Actinomycetota</taxon>
        <taxon>Actinomycetes</taxon>
        <taxon>Micromonosporales</taxon>
        <taxon>Micromonosporaceae</taxon>
        <taxon>Paractinoplanes</taxon>
    </lineage>
</organism>
<sequence length="404" mass="42791">MSHPNNDGAEMVRRLVVSRSVAQRSGVPLESVGPAEVDGVGPDAGAVVDRVAAALERAEHTGLPEAAGDRAAFWQAREIVLHETRQVCAKLDEDPDAPLDDDDLLALEAIIRIDGSRPCLPIRGGSFDPVHPFAGVWSSTLAAVQPRLYHHIAAVGRIEPEGATADTYFGTGWVVDSARGLVLTNWHVVDGMCRSKPPRVVVDHHRHRVVGNVFVDFVCESASTATNRFQVVDIRVPGPAGSASRRLDAAVLIVEPATPTSRMPTAIPLRADLDGPRGLHRSLCAVGFPGWSQLTSGRGRKVNWKAVYAGTFGDAMGVKHLSPGRVHTPIPASHACGRAGAFGHDLTTMHGSSGSPIIAWLQAVPTAFGLHFGGENTGDMASSNYAHAFSEAADAFRALGVLVE</sequence>
<dbReference type="Proteomes" id="UP000636960">
    <property type="component" value="Unassembled WGS sequence"/>
</dbReference>
<evidence type="ECO:0000313" key="1">
    <source>
        <dbReference type="EMBL" id="GIF02127.1"/>
    </source>
</evidence>
<keyword evidence="2" id="KW-1185">Reference proteome</keyword>
<comment type="caution">
    <text evidence="1">The sequence shown here is derived from an EMBL/GenBank/DDBJ whole genome shotgun (WGS) entry which is preliminary data.</text>
</comment>
<gene>
    <name evidence="1" type="ORF">Ari01nite_95910</name>
</gene>
<dbReference type="Gene3D" id="2.40.10.10">
    <property type="entry name" value="Trypsin-like serine proteases"/>
    <property type="match status" value="1"/>
</dbReference>
<reference evidence="1" key="1">
    <citation type="submission" date="2021-01" db="EMBL/GenBank/DDBJ databases">
        <title>Whole genome shotgun sequence of Actinoplanes rishiriensis NBRC 108556.</title>
        <authorList>
            <person name="Komaki H."/>
            <person name="Tamura T."/>
        </authorList>
    </citation>
    <scope>NUCLEOTIDE SEQUENCE</scope>
    <source>
        <strain evidence="1">NBRC 108556</strain>
    </source>
</reference>
<accession>A0A919MW55</accession>